<comment type="caution">
    <text evidence="2">The sequence shown here is derived from an EMBL/GenBank/DDBJ whole genome shotgun (WGS) entry which is preliminary data.</text>
</comment>
<dbReference type="Gene3D" id="3.90.79.10">
    <property type="entry name" value="Nucleoside Triphosphate Pyrophosphohydrolase"/>
    <property type="match status" value="1"/>
</dbReference>
<dbReference type="SUPFAM" id="SSF55811">
    <property type="entry name" value="Nudix"/>
    <property type="match status" value="1"/>
</dbReference>
<protein>
    <recommendedName>
        <fullName evidence="1">Nudix hydrolase domain-containing protein</fullName>
    </recommendedName>
</protein>
<dbReference type="InterPro" id="IPR045121">
    <property type="entry name" value="CoAse"/>
</dbReference>
<dbReference type="Proteomes" id="UP000807469">
    <property type="component" value="Unassembled WGS sequence"/>
</dbReference>
<accession>A0A9P5ZAC9</accession>
<dbReference type="AlphaFoldDB" id="A0A9P5ZAC9"/>
<evidence type="ECO:0000313" key="3">
    <source>
        <dbReference type="Proteomes" id="UP000807469"/>
    </source>
</evidence>
<dbReference type="Pfam" id="PF00293">
    <property type="entry name" value="NUDIX"/>
    <property type="match status" value="1"/>
</dbReference>
<dbReference type="InterPro" id="IPR000086">
    <property type="entry name" value="NUDIX_hydrolase_dom"/>
</dbReference>
<feature type="domain" description="Nudix hydrolase" evidence="1">
    <location>
        <begin position="38"/>
        <end position="175"/>
    </location>
</feature>
<dbReference type="GO" id="GO:0015938">
    <property type="term" value="P:coenzyme A catabolic process"/>
    <property type="evidence" value="ECO:0007669"/>
    <property type="project" value="TreeGrafter"/>
</dbReference>
<evidence type="ECO:0000313" key="2">
    <source>
        <dbReference type="EMBL" id="KAF9482356.1"/>
    </source>
</evidence>
<dbReference type="OrthoDB" id="10260614at2759"/>
<reference evidence="2" key="1">
    <citation type="submission" date="2020-11" db="EMBL/GenBank/DDBJ databases">
        <authorList>
            <consortium name="DOE Joint Genome Institute"/>
            <person name="Ahrendt S."/>
            <person name="Riley R."/>
            <person name="Andreopoulos W."/>
            <person name="Labutti K."/>
            <person name="Pangilinan J."/>
            <person name="Ruiz-Duenas F.J."/>
            <person name="Barrasa J.M."/>
            <person name="Sanchez-Garcia M."/>
            <person name="Camarero S."/>
            <person name="Miyauchi S."/>
            <person name="Serrano A."/>
            <person name="Linde D."/>
            <person name="Babiker R."/>
            <person name="Drula E."/>
            <person name="Ayuso-Fernandez I."/>
            <person name="Pacheco R."/>
            <person name="Padilla G."/>
            <person name="Ferreira P."/>
            <person name="Barriuso J."/>
            <person name="Kellner H."/>
            <person name="Castanera R."/>
            <person name="Alfaro M."/>
            <person name="Ramirez L."/>
            <person name="Pisabarro A.G."/>
            <person name="Kuo A."/>
            <person name="Tritt A."/>
            <person name="Lipzen A."/>
            <person name="He G."/>
            <person name="Yan M."/>
            <person name="Ng V."/>
            <person name="Cullen D."/>
            <person name="Martin F."/>
            <person name="Rosso M.-N."/>
            <person name="Henrissat B."/>
            <person name="Hibbett D."/>
            <person name="Martinez A.T."/>
            <person name="Grigoriev I.V."/>
        </authorList>
    </citation>
    <scope>NUCLEOTIDE SEQUENCE</scope>
    <source>
        <strain evidence="2">CIRM-BRFM 674</strain>
    </source>
</reference>
<dbReference type="EMBL" id="MU155166">
    <property type="protein sequence ID" value="KAF9482356.1"/>
    <property type="molecule type" value="Genomic_DNA"/>
</dbReference>
<gene>
    <name evidence="2" type="ORF">BDN70DRAFT_853378</name>
</gene>
<name>A0A9P5ZAC9_9AGAR</name>
<keyword evidence="3" id="KW-1185">Reference proteome</keyword>
<proteinExistence type="predicted"/>
<organism evidence="2 3">
    <name type="scientific">Pholiota conissans</name>
    <dbReference type="NCBI Taxonomy" id="109636"/>
    <lineage>
        <taxon>Eukaryota</taxon>
        <taxon>Fungi</taxon>
        <taxon>Dikarya</taxon>
        <taxon>Basidiomycota</taxon>
        <taxon>Agaricomycotina</taxon>
        <taxon>Agaricomycetes</taxon>
        <taxon>Agaricomycetidae</taxon>
        <taxon>Agaricales</taxon>
        <taxon>Agaricineae</taxon>
        <taxon>Strophariaceae</taxon>
        <taxon>Pholiota</taxon>
    </lineage>
</organism>
<dbReference type="PANTHER" id="PTHR12992">
    <property type="entry name" value="NUDIX HYDROLASE"/>
    <property type="match status" value="1"/>
</dbReference>
<evidence type="ECO:0000259" key="1">
    <source>
        <dbReference type="PROSITE" id="PS51462"/>
    </source>
</evidence>
<dbReference type="InterPro" id="IPR015797">
    <property type="entry name" value="NUDIX_hydrolase-like_dom_sf"/>
</dbReference>
<dbReference type="GO" id="GO:0010945">
    <property type="term" value="F:coenzyme A diphosphatase activity"/>
    <property type="evidence" value="ECO:0007669"/>
    <property type="project" value="InterPro"/>
</dbReference>
<dbReference type="PANTHER" id="PTHR12992:SF45">
    <property type="entry name" value="NUDIX HYDROLASE DOMAIN-CONTAINING PROTEIN"/>
    <property type="match status" value="1"/>
</dbReference>
<dbReference type="PROSITE" id="PS51462">
    <property type="entry name" value="NUDIX"/>
    <property type="match status" value="1"/>
</dbReference>
<dbReference type="CDD" id="cd03426">
    <property type="entry name" value="NUDIX_CoAse_Nudt7"/>
    <property type="match status" value="1"/>
</dbReference>
<sequence>MTYLFVSYLNLYLSLIKPKLKMHSISMSLIDRRDKPFSRLAAVLVLLFEKQGHVRVLLTTRAKELRTHGGETSLPGGKMDEGDRDIIATAFREASEEVSLPVDSPYIHTLGTLPLLPFHSLIVTPIVALLTDDTLVDKLKPGEGEVDHIFSYPLESILDPSLAPGLDTLVEHGGDYWPYEARYHNSIDYPVNAFGGVTYRVHCYQTSASPITGMTSDMLIKTAEIAYGKSPSFERYAFDQLRTYEEMEEAYERNKTIERNTGA</sequence>